<organism evidence="2 3">
    <name type="scientific">Lyophyllum shimeji</name>
    <name type="common">Hon-shimeji</name>
    <name type="synonym">Tricholoma shimeji</name>
    <dbReference type="NCBI Taxonomy" id="47721"/>
    <lineage>
        <taxon>Eukaryota</taxon>
        <taxon>Fungi</taxon>
        <taxon>Dikarya</taxon>
        <taxon>Basidiomycota</taxon>
        <taxon>Agaricomycotina</taxon>
        <taxon>Agaricomycetes</taxon>
        <taxon>Agaricomycetidae</taxon>
        <taxon>Agaricales</taxon>
        <taxon>Tricholomatineae</taxon>
        <taxon>Lyophyllaceae</taxon>
        <taxon>Lyophyllum</taxon>
    </lineage>
</organism>
<name>A0A9P3UPN7_LYOSH</name>
<sequence>MADIVPEAYSGEHEPMSHKPAADDSDSSDSDSEDDPEPPHPSTSPIWHVAKRPAAINLTINDLATKYETPNFLLTFTDFVKKKIPRAPTPSKYDRFDVYKQVTITLPLNRYLSPIHINKDRIRTSPAQEAQGRRLAVSSRFDTALVIEDPLNYCPSSSLRGEYQHDFNVETNSHTLMP</sequence>
<dbReference type="EMBL" id="BRPK01000008">
    <property type="protein sequence ID" value="GLB40482.1"/>
    <property type="molecule type" value="Genomic_DNA"/>
</dbReference>
<dbReference type="AlphaFoldDB" id="A0A9P3UPN7"/>
<keyword evidence="3" id="KW-1185">Reference proteome</keyword>
<dbReference type="Proteomes" id="UP001063166">
    <property type="component" value="Unassembled WGS sequence"/>
</dbReference>
<proteinExistence type="predicted"/>
<feature type="region of interest" description="Disordered" evidence="1">
    <location>
        <begin position="1"/>
        <end position="48"/>
    </location>
</feature>
<evidence type="ECO:0000313" key="2">
    <source>
        <dbReference type="EMBL" id="GLB40482.1"/>
    </source>
</evidence>
<feature type="compositionally biased region" description="Acidic residues" evidence="1">
    <location>
        <begin position="23"/>
        <end position="36"/>
    </location>
</feature>
<comment type="caution">
    <text evidence="2">The sequence shown here is derived from an EMBL/GenBank/DDBJ whole genome shotgun (WGS) entry which is preliminary data.</text>
</comment>
<feature type="compositionally biased region" description="Basic and acidic residues" evidence="1">
    <location>
        <begin position="10"/>
        <end position="22"/>
    </location>
</feature>
<evidence type="ECO:0000256" key="1">
    <source>
        <dbReference type="SAM" id="MobiDB-lite"/>
    </source>
</evidence>
<accession>A0A9P3UPN7</accession>
<reference evidence="2" key="1">
    <citation type="submission" date="2022-07" db="EMBL/GenBank/DDBJ databases">
        <title>The genome of Lyophyllum shimeji provides insight into the initial evolution of ectomycorrhizal fungal genome.</title>
        <authorList>
            <person name="Kobayashi Y."/>
            <person name="Shibata T."/>
            <person name="Hirakawa H."/>
            <person name="Shigenobu S."/>
            <person name="Nishiyama T."/>
            <person name="Yamada A."/>
            <person name="Hasebe M."/>
            <person name="Kawaguchi M."/>
        </authorList>
    </citation>
    <scope>NUCLEOTIDE SEQUENCE</scope>
    <source>
        <strain evidence="2">AT787</strain>
    </source>
</reference>
<dbReference type="OrthoDB" id="2418900at2759"/>
<gene>
    <name evidence="2" type="ORF">LshimejAT787_0803530</name>
</gene>
<protein>
    <submittedName>
        <fullName evidence="2">Uncharacterized protein</fullName>
    </submittedName>
</protein>
<evidence type="ECO:0000313" key="3">
    <source>
        <dbReference type="Proteomes" id="UP001063166"/>
    </source>
</evidence>